<dbReference type="InterPro" id="IPR023408">
    <property type="entry name" value="MscS_beta-dom_sf"/>
</dbReference>
<evidence type="ECO:0000256" key="6">
    <source>
        <dbReference type="ARBA" id="ARBA00023136"/>
    </source>
</evidence>
<keyword evidence="4 7" id="KW-0812">Transmembrane</keyword>
<evidence type="ECO:0000256" key="5">
    <source>
        <dbReference type="ARBA" id="ARBA00022989"/>
    </source>
</evidence>
<dbReference type="SUPFAM" id="SSF50182">
    <property type="entry name" value="Sm-like ribonucleoproteins"/>
    <property type="match status" value="1"/>
</dbReference>
<dbReference type="InterPro" id="IPR049278">
    <property type="entry name" value="MS_channel_C"/>
</dbReference>
<dbReference type="Pfam" id="PF21082">
    <property type="entry name" value="MS_channel_3rd"/>
    <property type="match status" value="1"/>
</dbReference>
<dbReference type="InterPro" id="IPR006685">
    <property type="entry name" value="MscS_channel_2nd"/>
</dbReference>
<dbReference type="RefSeq" id="WP_070124949.1">
    <property type="nucleotide sequence ID" value="NZ_MDHN01000015.1"/>
</dbReference>
<dbReference type="InterPro" id="IPR045275">
    <property type="entry name" value="MscS_archaea/bacteria_type"/>
</dbReference>
<keyword evidence="7" id="KW-0406">Ion transport</keyword>
<comment type="caution">
    <text evidence="7">Lacks conserved residue(s) required for the propagation of feature annotation.</text>
</comment>
<feature type="transmembrane region" description="Helical" evidence="7">
    <location>
        <begin position="24"/>
        <end position="49"/>
    </location>
</feature>
<comment type="caution">
    <text evidence="10">The sequence shown here is derived from an EMBL/GenBank/DDBJ whole genome shotgun (WGS) entry which is preliminary data.</text>
</comment>
<dbReference type="GO" id="GO:0008381">
    <property type="term" value="F:mechanosensitive monoatomic ion channel activity"/>
    <property type="evidence" value="ECO:0007669"/>
    <property type="project" value="InterPro"/>
</dbReference>
<feature type="transmembrane region" description="Helical" evidence="7">
    <location>
        <begin position="61"/>
        <end position="84"/>
    </location>
</feature>
<evidence type="ECO:0000256" key="2">
    <source>
        <dbReference type="ARBA" id="ARBA00008017"/>
    </source>
</evidence>
<dbReference type="PANTHER" id="PTHR30221:SF1">
    <property type="entry name" value="SMALL-CONDUCTANCE MECHANOSENSITIVE CHANNEL"/>
    <property type="match status" value="1"/>
</dbReference>
<dbReference type="STRING" id="1656094.BFC18_09055"/>
<proteinExistence type="inferred from homology"/>
<comment type="function">
    <text evidence="7">Mechanosensitive channel that participates in the regulation of osmotic pressure changes within the cell, opening in response to stretch forces in the membrane lipid bilayer, without the need for other proteins. Contributes to normal resistance to hypoosmotic shock. Forms an ion channel of 1.0 nanosiemens conductance with a slight preference for anions.</text>
</comment>
<dbReference type="SUPFAM" id="SSF82861">
    <property type="entry name" value="Mechanosensitive channel protein MscS (YggB), transmembrane region"/>
    <property type="match status" value="1"/>
</dbReference>
<comment type="subunit">
    <text evidence="7">Homoheptamer.</text>
</comment>
<evidence type="ECO:0000256" key="7">
    <source>
        <dbReference type="RuleBase" id="RU369025"/>
    </source>
</evidence>
<protein>
    <recommendedName>
        <fullName evidence="7">Small-conductance mechanosensitive channel</fullName>
    </recommendedName>
</protein>
<comment type="subcellular location">
    <subcellularLocation>
        <location evidence="7">Cell inner membrane</location>
        <topology evidence="7">Multi-pass membrane protein</topology>
    </subcellularLocation>
    <subcellularLocation>
        <location evidence="1">Cell membrane</location>
        <topology evidence="1">Multi-pass membrane protein</topology>
    </subcellularLocation>
</comment>
<evidence type="ECO:0000256" key="4">
    <source>
        <dbReference type="ARBA" id="ARBA00022692"/>
    </source>
</evidence>
<comment type="similarity">
    <text evidence="2 7">Belongs to the MscS (TC 1.A.23) family.</text>
</comment>
<keyword evidence="7" id="KW-0997">Cell inner membrane</keyword>
<dbReference type="PANTHER" id="PTHR30221">
    <property type="entry name" value="SMALL-CONDUCTANCE MECHANOSENSITIVE CHANNEL"/>
    <property type="match status" value="1"/>
</dbReference>
<keyword evidence="6 7" id="KW-0472">Membrane</keyword>
<feature type="domain" description="Mechanosensitive ion channel MscS" evidence="8">
    <location>
        <begin position="110"/>
        <end position="176"/>
    </location>
</feature>
<evidence type="ECO:0000256" key="1">
    <source>
        <dbReference type="ARBA" id="ARBA00004651"/>
    </source>
</evidence>
<dbReference type="Gene3D" id="1.10.287.1260">
    <property type="match status" value="1"/>
</dbReference>
<reference evidence="10 11" key="1">
    <citation type="submission" date="2016-08" db="EMBL/GenBank/DDBJ databases">
        <authorList>
            <person name="Seilhamer J.J."/>
        </authorList>
    </citation>
    <scope>NUCLEOTIDE SEQUENCE [LARGE SCALE GENOMIC DNA]</scope>
    <source>
        <strain evidence="10 11">KCTC 42603</strain>
    </source>
</reference>
<dbReference type="EMBL" id="MDHN01000015">
    <property type="protein sequence ID" value="OFC71293.1"/>
    <property type="molecule type" value="Genomic_DNA"/>
</dbReference>
<dbReference type="GO" id="GO:0005886">
    <property type="term" value="C:plasma membrane"/>
    <property type="evidence" value="ECO:0007669"/>
    <property type="project" value="UniProtKB-SubCell"/>
</dbReference>
<accession>A0A1E7ZCP1</accession>
<evidence type="ECO:0000259" key="8">
    <source>
        <dbReference type="Pfam" id="PF00924"/>
    </source>
</evidence>
<dbReference type="Gene3D" id="2.30.30.60">
    <property type="match status" value="1"/>
</dbReference>
<gene>
    <name evidence="10" type="ORF">BFC18_09055</name>
</gene>
<dbReference type="OrthoDB" id="9809206at2"/>
<evidence type="ECO:0000313" key="11">
    <source>
        <dbReference type="Proteomes" id="UP000175691"/>
    </source>
</evidence>
<feature type="domain" description="Mechanosensitive ion channel MscS C-terminal" evidence="9">
    <location>
        <begin position="186"/>
        <end position="265"/>
    </location>
</feature>
<dbReference type="InterPro" id="IPR011014">
    <property type="entry name" value="MscS_channel_TM-2"/>
</dbReference>
<evidence type="ECO:0000313" key="10">
    <source>
        <dbReference type="EMBL" id="OFC71293.1"/>
    </source>
</evidence>
<dbReference type="InterPro" id="IPR010920">
    <property type="entry name" value="LSM_dom_sf"/>
</dbReference>
<dbReference type="AlphaFoldDB" id="A0A1E7ZCP1"/>
<sequence>MEETLSLFTAEDIERYINVYAIPWAINIAMAVAIFVIGRLIVGLLLSIFRRVMAKSKYDDMLINFVESILSAILMLFVIVASLNKLGVDTTSLVAIVGAAGLAIGLSLQDSLKNFAAGVMLLVFKPFKQGNYVATAGTEGIVQKIGIFHTVMTSLDNKEITIPNGKIYSDNITNFSAKDTRRCDMMFGIGYDDDLLKAKSILQELVDSEERILKEPACLIGVAELGDNSVNFTVRPWVKASDNLAVRLAFTEAVKLRFDEEGISIPYPQMDVHFYKEADRVAEQEKASQSA</sequence>
<organism evidence="10 11">
    <name type="scientific">Alteromonas confluentis</name>
    <dbReference type="NCBI Taxonomy" id="1656094"/>
    <lineage>
        <taxon>Bacteria</taxon>
        <taxon>Pseudomonadati</taxon>
        <taxon>Pseudomonadota</taxon>
        <taxon>Gammaproteobacteria</taxon>
        <taxon>Alteromonadales</taxon>
        <taxon>Alteromonadaceae</taxon>
        <taxon>Alteromonas/Salinimonas group</taxon>
        <taxon>Alteromonas</taxon>
    </lineage>
</organism>
<keyword evidence="5 7" id="KW-1133">Transmembrane helix</keyword>
<keyword evidence="11" id="KW-1185">Reference proteome</keyword>
<evidence type="ECO:0000259" key="9">
    <source>
        <dbReference type="Pfam" id="PF21082"/>
    </source>
</evidence>
<dbReference type="Proteomes" id="UP000175691">
    <property type="component" value="Unassembled WGS sequence"/>
</dbReference>
<keyword evidence="7" id="KW-0813">Transport</keyword>
<name>A0A1E7ZCP1_9ALTE</name>
<keyword evidence="7" id="KW-0407">Ion channel</keyword>
<keyword evidence="3" id="KW-1003">Cell membrane</keyword>
<dbReference type="InterPro" id="IPR011066">
    <property type="entry name" value="MscS_channel_C_sf"/>
</dbReference>
<feature type="transmembrane region" description="Helical" evidence="7">
    <location>
        <begin position="90"/>
        <end position="108"/>
    </location>
</feature>
<dbReference type="Gene3D" id="3.30.70.100">
    <property type="match status" value="1"/>
</dbReference>
<dbReference type="SUPFAM" id="SSF82689">
    <property type="entry name" value="Mechanosensitive channel protein MscS (YggB), C-terminal domain"/>
    <property type="match status" value="1"/>
</dbReference>
<evidence type="ECO:0000256" key="3">
    <source>
        <dbReference type="ARBA" id="ARBA00022475"/>
    </source>
</evidence>
<dbReference type="Pfam" id="PF00924">
    <property type="entry name" value="MS_channel_2nd"/>
    <property type="match status" value="1"/>
</dbReference>